<name>A0ABP0EES8_9ASCO</name>
<organism evidence="4 5">
    <name type="scientific">[Candida] anglica</name>
    <dbReference type="NCBI Taxonomy" id="148631"/>
    <lineage>
        <taxon>Eukaryota</taxon>
        <taxon>Fungi</taxon>
        <taxon>Dikarya</taxon>
        <taxon>Ascomycota</taxon>
        <taxon>Saccharomycotina</taxon>
        <taxon>Pichiomycetes</taxon>
        <taxon>Debaryomycetaceae</taxon>
        <taxon>Kurtzmaniella</taxon>
    </lineage>
</organism>
<dbReference type="Gene3D" id="1.25.40.10">
    <property type="entry name" value="Tetratricopeptide repeat domain"/>
    <property type="match status" value="1"/>
</dbReference>
<dbReference type="PANTHER" id="PTHR45831">
    <property type="entry name" value="LD24721P"/>
    <property type="match status" value="1"/>
</dbReference>
<dbReference type="PANTHER" id="PTHR45831:SF2">
    <property type="entry name" value="LD24721P"/>
    <property type="match status" value="1"/>
</dbReference>
<dbReference type="SUPFAM" id="SSF48452">
    <property type="entry name" value="TPR-like"/>
    <property type="match status" value="1"/>
</dbReference>
<feature type="region of interest" description="Disordered" evidence="3">
    <location>
        <begin position="609"/>
        <end position="652"/>
    </location>
</feature>
<keyword evidence="5" id="KW-1185">Reference proteome</keyword>
<dbReference type="EMBL" id="OZ004258">
    <property type="protein sequence ID" value="CAK7912113.1"/>
    <property type="molecule type" value="Genomic_DNA"/>
</dbReference>
<dbReference type="InterPro" id="IPR047150">
    <property type="entry name" value="SGT"/>
</dbReference>
<dbReference type="SMART" id="SM00028">
    <property type="entry name" value="TPR"/>
    <property type="match status" value="3"/>
</dbReference>
<evidence type="ECO:0000256" key="1">
    <source>
        <dbReference type="ARBA" id="ARBA00022737"/>
    </source>
</evidence>
<gene>
    <name evidence="4" type="ORF">CAAN4_F05468</name>
</gene>
<dbReference type="InterPro" id="IPR019734">
    <property type="entry name" value="TPR_rpt"/>
</dbReference>
<evidence type="ECO:0000313" key="4">
    <source>
        <dbReference type="EMBL" id="CAK7912113.1"/>
    </source>
</evidence>
<reference evidence="4 5" key="1">
    <citation type="submission" date="2024-01" db="EMBL/GenBank/DDBJ databases">
        <authorList>
            <consortium name="Genoscope - CEA"/>
            <person name="William W."/>
        </authorList>
    </citation>
    <scope>NUCLEOTIDE SEQUENCE [LARGE SCALE GENOMIC DNA]</scope>
    <source>
        <strain evidence="4 5">29B2s-10</strain>
    </source>
</reference>
<evidence type="ECO:0000256" key="3">
    <source>
        <dbReference type="SAM" id="MobiDB-lite"/>
    </source>
</evidence>
<feature type="compositionally biased region" description="Acidic residues" evidence="3">
    <location>
        <begin position="639"/>
        <end position="652"/>
    </location>
</feature>
<feature type="region of interest" description="Disordered" evidence="3">
    <location>
        <begin position="466"/>
        <end position="532"/>
    </location>
</feature>
<keyword evidence="1" id="KW-0677">Repeat</keyword>
<feature type="compositionally biased region" description="Low complexity" evidence="3">
    <location>
        <begin position="466"/>
        <end position="488"/>
    </location>
</feature>
<protein>
    <submittedName>
        <fullName evidence="4">Uncharacterized protein</fullName>
    </submittedName>
</protein>
<proteinExistence type="predicted"/>
<feature type="region of interest" description="Disordered" evidence="3">
    <location>
        <begin position="554"/>
        <end position="576"/>
    </location>
</feature>
<dbReference type="InterPro" id="IPR011990">
    <property type="entry name" value="TPR-like_helical_dom_sf"/>
</dbReference>
<evidence type="ECO:0000313" key="5">
    <source>
        <dbReference type="Proteomes" id="UP001497600"/>
    </source>
</evidence>
<dbReference type="Proteomes" id="UP001497600">
    <property type="component" value="Chromosome F"/>
</dbReference>
<evidence type="ECO:0000256" key="2">
    <source>
        <dbReference type="ARBA" id="ARBA00022803"/>
    </source>
</evidence>
<keyword evidence="2" id="KW-0802">TPR repeat</keyword>
<sequence>MADLLYPFALVARKALVMEKSARTEKLALVDTSAAIELHESCNDIDHILKFVLPRALAQYARAEEERTNGGATVELEQLLRLEHESEREVGTGIIGGADLTTEKLLEGQAIDKKAEVDKRDSKLADVLYEAHGRSVAFVSSYLSNLVQQFGPEVSTSVVDRLKSRIPEFDEEDWWVAYNRFRETVGEIVTVLKGVQISSASTNSSSTHQHEVAQLRESGNNLMSNRAYPQAIAVYTEAIQKCRAVKTAAAAPLPQLLTNRAIAYMGLNCFFEAVTDLNSALYVDNEFIPAWSQIGYCHLYMGSSLLSLKCYLRALEMYTKRDTEETSDDSIMPQFVQRLIQSVVLCEKRARQQREPSDGINQVVGEVKKIASRLQSKALDVDKAYYEYGYTFPSNDTFVSVAGDANRTNPSILNQDTAQDLLASTSIEATAVPMTFETRIPRPTTAGNNTNGGPVATAAALAAAAAATASGSPPTTTGTPTTTPGAGPIRFGAPPIVSRLSGLNPMGRFQQPSGPPRFNDTSSTPGAAMPGQLPEGIFERHQALVERSRALHADAIRRTSAQPSTEREGRTVESRGGNAAATLLRDFVPGVPEHLGGFTRVGNSQTFTGPGGAVVNVRQGGTLESSVTPSPVPFGDTSDASDDTDMPPVDLD</sequence>
<accession>A0ABP0EES8</accession>